<gene>
    <name evidence="3" type="ordered locus">Arnit_2319</name>
</gene>
<reference evidence="3 4" key="1">
    <citation type="journal article" date="2010" name="Stand. Genomic Sci.">
        <title>Complete genome sequence of Arcobacter nitrofigilis type strain (CI).</title>
        <authorList>
            <person name="Pati A."/>
            <person name="Gronow S."/>
            <person name="Lapidus A."/>
            <person name="Copeland A."/>
            <person name="Glavina Del Rio T."/>
            <person name="Nolan M."/>
            <person name="Lucas S."/>
            <person name="Tice H."/>
            <person name="Cheng J.F."/>
            <person name="Han C."/>
            <person name="Chertkov O."/>
            <person name="Bruce D."/>
            <person name="Tapia R."/>
            <person name="Goodwin L."/>
            <person name="Pitluck S."/>
            <person name="Liolios K."/>
            <person name="Ivanova N."/>
            <person name="Mavromatis K."/>
            <person name="Chen A."/>
            <person name="Palaniappan K."/>
            <person name="Land M."/>
            <person name="Hauser L."/>
            <person name="Chang Y.J."/>
            <person name="Jeffries C.D."/>
            <person name="Detter J.C."/>
            <person name="Rohde M."/>
            <person name="Goker M."/>
            <person name="Bristow J."/>
            <person name="Eisen J.A."/>
            <person name="Markowitz V."/>
            <person name="Hugenholtz P."/>
            <person name="Klenk H.P."/>
            <person name="Kyrpides N.C."/>
        </authorList>
    </citation>
    <scope>NUCLEOTIDE SEQUENCE [LARGE SCALE GENOMIC DNA]</scope>
    <source>
        <strain evidence="4">ATCC 33309 / DSM 7299 / CCUG 15893 / LMG 7604 / NCTC 12251 / CI</strain>
    </source>
</reference>
<dbReference type="Proteomes" id="UP000000939">
    <property type="component" value="Chromosome"/>
</dbReference>
<feature type="transmembrane region" description="Helical" evidence="1">
    <location>
        <begin position="379"/>
        <end position="396"/>
    </location>
</feature>
<dbReference type="EMBL" id="CP001999">
    <property type="protein sequence ID" value="ADG93970.1"/>
    <property type="molecule type" value="Genomic_DNA"/>
</dbReference>
<name>D5V108_ARCNC</name>
<feature type="transmembrane region" description="Helical" evidence="1">
    <location>
        <begin position="279"/>
        <end position="296"/>
    </location>
</feature>
<feature type="transmembrane region" description="Helical" evidence="1">
    <location>
        <begin position="624"/>
        <end position="644"/>
    </location>
</feature>
<feature type="transmembrane region" description="Helical" evidence="1">
    <location>
        <begin position="316"/>
        <end position="333"/>
    </location>
</feature>
<dbReference type="HOGENOM" id="CLU_011294_0_0_7"/>
<dbReference type="PANTHER" id="PTHR33406:SF13">
    <property type="entry name" value="MEMBRANE PROTEIN YDFJ"/>
    <property type="match status" value="1"/>
</dbReference>
<feature type="transmembrane region" description="Helical" evidence="1">
    <location>
        <begin position="600"/>
        <end position="618"/>
    </location>
</feature>
<dbReference type="STRING" id="572480.Arnit_2319"/>
<dbReference type="PROSITE" id="PS50156">
    <property type="entry name" value="SSD"/>
    <property type="match status" value="1"/>
</dbReference>
<feature type="transmembrane region" description="Helical" evidence="1">
    <location>
        <begin position="656"/>
        <end position="673"/>
    </location>
</feature>
<evidence type="ECO:0000256" key="1">
    <source>
        <dbReference type="SAM" id="Phobius"/>
    </source>
</evidence>
<dbReference type="eggNOG" id="COG4258">
    <property type="taxonomic scope" value="Bacteria"/>
</dbReference>
<keyword evidence="4" id="KW-1185">Reference proteome</keyword>
<dbReference type="InterPro" id="IPR000731">
    <property type="entry name" value="SSD"/>
</dbReference>
<proteinExistence type="predicted"/>
<feature type="transmembrane region" description="Helical" evidence="1">
    <location>
        <begin position="226"/>
        <end position="244"/>
    </location>
</feature>
<dbReference type="AlphaFoldDB" id="D5V108"/>
<accession>D5V108</accession>
<dbReference type="OrthoDB" id="5337472at2"/>
<feature type="transmembrane region" description="Helical" evidence="1">
    <location>
        <begin position="339"/>
        <end position="358"/>
    </location>
</feature>
<dbReference type="GO" id="GO:0005886">
    <property type="term" value="C:plasma membrane"/>
    <property type="evidence" value="ECO:0007669"/>
    <property type="project" value="TreeGrafter"/>
</dbReference>
<dbReference type="RefSeq" id="WP_013136115.1">
    <property type="nucleotide sequence ID" value="NC_014166.1"/>
</dbReference>
<evidence type="ECO:0000313" key="4">
    <source>
        <dbReference type="Proteomes" id="UP000000939"/>
    </source>
</evidence>
<feature type="transmembrane region" description="Helical" evidence="1">
    <location>
        <begin position="251"/>
        <end position="273"/>
    </location>
</feature>
<dbReference type="SUPFAM" id="SSF82866">
    <property type="entry name" value="Multidrug efflux transporter AcrB transmembrane domain"/>
    <property type="match status" value="2"/>
</dbReference>
<dbReference type="KEGG" id="ant:Arnit_2319"/>
<keyword evidence="1" id="KW-1133">Transmembrane helix</keyword>
<organism evidence="3 4">
    <name type="scientific">Arcobacter nitrofigilis (strain ATCC 33309 / DSM 7299 / CCUG 15893 / LMG 7604 / NCTC 12251 / CI)</name>
    <name type="common">Campylobacter nitrofigilis</name>
    <dbReference type="NCBI Taxonomy" id="572480"/>
    <lineage>
        <taxon>Bacteria</taxon>
        <taxon>Pseudomonadati</taxon>
        <taxon>Campylobacterota</taxon>
        <taxon>Epsilonproteobacteria</taxon>
        <taxon>Campylobacterales</taxon>
        <taxon>Arcobacteraceae</taxon>
        <taxon>Arcobacter</taxon>
    </lineage>
</organism>
<keyword evidence="1" id="KW-0472">Membrane</keyword>
<feature type="domain" description="SSD" evidence="2">
    <location>
        <begin position="314"/>
        <end position="364"/>
    </location>
</feature>
<dbReference type="InterPro" id="IPR050545">
    <property type="entry name" value="Mycobact_MmpL"/>
</dbReference>
<evidence type="ECO:0000259" key="2">
    <source>
        <dbReference type="PROSITE" id="PS50156"/>
    </source>
</evidence>
<dbReference type="PANTHER" id="PTHR33406">
    <property type="entry name" value="MEMBRANE PROTEIN MJ1562-RELATED"/>
    <property type="match status" value="1"/>
</dbReference>
<feature type="transmembrane region" description="Helical" evidence="1">
    <location>
        <begin position="679"/>
        <end position="700"/>
    </location>
</feature>
<sequence length="707" mass="82123" precursor="true">MFKLTNYINILALFVLIILTLSFGSFNHISTDLQSIIPNSEKKELLNEFNTFKSTKKIFLSVEGLDNNALTKIKKLENSFSKIEGVSFAKIQENENLKKYKDKYKVYIEKLDKKSLDNLNITKKLEEIKSNLLKSNFSYFINKQDPLNLFFKATSFTNLSIKNNHLSIKDKAYISIFNLDNSINTISKYEKIYDSIEKTISNEKNIKVFSPIFYFVENSRTIKNDVNKIIAISTLLLILLYLVILKNVKLLLNTIVTLVSSILFSLLLCSFFFDKLSIFVMVFGISISTVAIDYMFHHYMHDYYEKKKAFNKDVFLGMFTTVGAFIILSFVSFDLIKQFCYFSIISLLFSYYQFAFLYPKIKFSKKSITTKYYKLYSKIRPIYVIFFAVVLLIFSIDKFHFDLNLKNLDVNNTRLKQTEKYFNNSLDIQKNMPVLIKAKSIEKLIEDARILKNKYPNSYIPISVLIDEKSFLDKKLLLQKIDLKSIKEQLNKKAIIFGFKNNYFKDAYNLNENIPIYTKESINDLGIELLHFKDYYLTYANLPKDKIGDFSKYDFIVNISIKTMFEQNLSSIYDELIAYGAITILFILFMLFLSTKDNYLLSFAYLIFPIALILSLSFFMTFNILHLFMLFIILSISIDFGIYLGSKNLDKNTYIAIFYSLLSTFAGFGVLIFSKVNALFSIGVVASVGILAITLLIIILKRPSYDS</sequence>
<evidence type="ECO:0000313" key="3">
    <source>
        <dbReference type="EMBL" id="ADG93970.1"/>
    </source>
</evidence>
<keyword evidence="1" id="KW-0812">Transmembrane</keyword>
<protein>
    <submittedName>
        <fullName evidence="3">Exporter</fullName>
    </submittedName>
</protein>
<feature type="transmembrane region" description="Helical" evidence="1">
    <location>
        <begin position="576"/>
        <end position="593"/>
    </location>
</feature>
<dbReference type="Gene3D" id="1.20.1640.10">
    <property type="entry name" value="Multidrug efflux transporter AcrB transmembrane domain"/>
    <property type="match status" value="1"/>
</dbReference>